<feature type="transmembrane region" description="Helical" evidence="1">
    <location>
        <begin position="143"/>
        <end position="165"/>
    </location>
</feature>
<name>A0A7S2U8S5_9STRA</name>
<evidence type="ECO:0000313" key="3">
    <source>
        <dbReference type="EMBL" id="CAD9810514.1"/>
    </source>
</evidence>
<feature type="chain" id="PRO_5031496346" description="DUF599 domain-containing protein" evidence="2">
    <location>
        <begin position="25"/>
        <end position="285"/>
    </location>
</feature>
<dbReference type="Pfam" id="PF04654">
    <property type="entry name" value="DUF599"/>
    <property type="match status" value="1"/>
</dbReference>
<accession>A0A7S2U8S5</accession>
<keyword evidence="1" id="KW-1133">Transmembrane helix</keyword>
<dbReference type="PANTHER" id="PTHR31168">
    <property type="entry name" value="OS02G0292800 PROTEIN"/>
    <property type="match status" value="1"/>
</dbReference>
<evidence type="ECO:0000256" key="1">
    <source>
        <dbReference type="SAM" id="Phobius"/>
    </source>
</evidence>
<feature type="transmembrane region" description="Helical" evidence="1">
    <location>
        <begin position="231"/>
        <end position="255"/>
    </location>
</feature>
<reference evidence="3" key="1">
    <citation type="submission" date="2021-01" db="EMBL/GenBank/DDBJ databases">
        <authorList>
            <person name="Corre E."/>
            <person name="Pelletier E."/>
            <person name="Niang G."/>
            <person name="Scheremetjew M."/>
            <person name="Finn R."/>
            <person name="Kale V."/>
            <person name="Holt S."/>
            <person name="Cochrane G."/>
            <person name="Meng A."/>
            <person name="Brown T."/>
            <person name="Cohen L."/>
        </authorList>
    </citation>
    <scope>NUCLEOTIDE SEQUENCE</scope>
    <source>
        <strain evidence="3">CCMP2084</strain>
    </source>
</reference>
<feature type="transmembrane region" description="Helical" evidence="1">
    <location>
        <begin position="78"/>
        <end position="97"/>
    </location>
</feature>
<protein>
    <recommendedName>
        <fullName evidence="4">DUF599 domain-containing protein</fullName>
    </recommendedName>
</protein>
<dbReference type="EMBL" id="HBHQ01003535">
    <property type="protein sequence ID" value="CAD9810514.1"/>
    <property type="molecule type" value="Transcribed_RNA"/>
</dbReference>
<evidence type="ECO:0000256" key="2">
    <source>
        <dbReference type="SAM" id="SignalP"/>
    </source>
</evidence>
<dbReference type="InterPro" id="IPR006747">
    <property type="entry name" value="DUF599"/>
</dbReference>
<keyword evidence="1" id="KW-0812">Transmembrane</keyword>
<dbReference type="PANTHER" id="PTHR31168:SF19">
    <property type="entry name" value="OS01G0683700 PROTEIN"/>
    <property type="match status" value="1"/>
</dbReference>
<proteinExistence type="predicted"/>
<keyword evidence="2" id="KW-0732">Signal</keyword>
<evidence type="ECO:0008006" key="4">
    <source>
        <dbReference type="Google" id="ProtNLM"/>
    </source>
</evidence>
<gene>
    <name evidence="3" type="ORF">ASEP1449_LOCUS2337</name>
</gene>
<feature type="transmembrane region" description="Helical" evidence="1">
    <location>
        <begin position="177"/>
        <end position="196"/>
    </location>
</feature>
<sequence>MRSAQMMCFAVLAPLFTNNFIADAFAPSSTRILPRIPNNKNAIYFPPKRSSLCDHSKKRTNNALCMTLNPIASVPRSVIARGFAIGTSLALLIGYHVRLRLWEKKENNMSWRSHQAGVREQWSHYVRSNEAWLYAIQTLRNAITANTFLATTVLSLLTVIAGRGFSTIQNSGSSPLFTVQFVAVTLSMLSSAYQFLQSARLMTHAGFMFPVSPESNKVDNIMRRSQNCQWAGLRLLYISISFISWTIGGEIAFLLTSMGMVQFFSSIDQAPEGTVGGDTYKVILK</sequence>
<keyword evidence="1" id="KW-0472">Membrane</keyword>
<dbReference type="AlphaFoldDB" id="A0A7S2U8S5"/>
<organism evidence="3">
    <name type="scientific">Attheya septentrionalis</name>
    <dbReference type="NCBI Taxonomy" id="420275"/>
    <lineage>
        <taxon>Eukaryota</taxon>
        <taxon>Sar</taxon>
        <taxon>Stramenopiles</taxon>
        <taxon>Ochrophyta</taxon>
        <taxon>Bacillariophyta</taxon>
        <taxon>Coscinodiscophyceae</taxon>
        <taxon>Chaetocerotophycidae</taxon>
        <taxon>Chaetocerotales</taxon>
        <taxon>Attheyaceae</taxon>
        <taxon>Attheya</taxon>
    </lineage>
</organism>
<feature type="signal peptide" evidence="2">
    <location>
        <begin position="1"/>
        <end position="24"/>
    </location>
</feature>